<evidence type="ECO:0000313" key="6">
    <source>
        <dbReference type="Proteomes" id="UP001330016"/>
    </source>
</evidence>
<dbReference type="InterPro" id="IPR023210">
    <property type="entry name" value="NADP_OxRdtase_dom"/>
</dbReference>
<organism evidence="5 6">
    <name type="scientific">Schleiferilactobacillus harbinensis</name>
    <dbReference type="NCBI Taxonomy" id="304207"/>
    <lineage>
        <taxon>Bacteria</taxon>
        <taxon>Bacillati</taxon>
        <taxon>Bacillota</taxon>
        <taxon>Bacilli</taxon>
        <taxon>Lactobacillales</taxon>
        <taxon>Lactobacillaceae</taxon>
        <taxon>Schleiferilactobacillus</taxon>
    </lineage>
</organism>
<dbReference type="PROSITE" id="PS00063">
    <property type="entry name" value="ALDOKETO_REDUCTASE_3"/>
    <property type="match status" value="1"/>
</dbReference>
<dbReference type="SUPFAM" id="SSF51430">
    <property type="entry name" value="NAD(P)-linked oxidoreductase"/>
    <property type="match status" value="1"/>
</dbReference>
<gene>
    <name evidence="5" type="ORF">PS435_13830</name>
</gene>
<dbReference type="EMBL" id="JAQSGK010000057">
    <property type="protein sequence ID" value="MEE6716931.1"/>
    <property type="molecule type" value="Genomic_DNA"/>
</dbReference>
<evidence type="ECO:0000256" key="2">
    <source>
        <dbReference type="ARBA" id="ARBA00022857"/>
    </source>
</evidence>
<evidence type="ECO:0000259" key="4">
    <source>
        <dbReference type="Pfam" id="PF00248"/>
    </source>
</evidence>
<dbReference type="InterPro" id="IPR018170">
    <property type="entry name" value="Aldo/ket_reductase_CS"/>
</dbReference>
<evidence type="ECO:0000313" key="5">
    <source>
        <dbReference type="EMBL" id="MEE6716931.1"/>
    </source>
</evidence>
<dbReference type="CDD" id="cd19132">
    <property type="entry name" value="AKR_AKR5D1_E1"/>
    <property type="match status" value="1"/>
</dbReference>
<sequence length="278" mass="31515">METYTLADGLQLPKVGFGTYKLNGASGVNAMVSALNVGYRLLDTAYNYENEGAVGEAIRRSGIPRADILVSSKLAGRHQHYQEALQTIQESLYRANLDYFDLYLIHWPNPKEGLYVEAWQALIDAQKFGLIRSIGVSNFLPEHIDKLQKETGVLPVINQVELHPFFNQQAQIDYDRAHHILTEAWSPLGRASANNVLKNPVINELAEKYHRGPGQIILRWHVQRGVLPIPKSTHVSRQEENFNLFDFTIDDADMAKINALTRPDGRYNNQDPAVYEEF</sequence>
<dbReference type="PROSITE" id="PS00062">
    <property type="entry name" value="ALDOKETO_REDUCTASE_2"/>
    <property type="match status" value="1"/>
</dbReference>
<keyword evidence="3" id="KW-0560">Oxidoreductase</keyword>
<dbReference type="PIRSF" id="PIRSF000097">
    <property type="entry name" value="AKR"/>
    <property type="match status" value="1"/>
</dbReference>
<dbReference type="Pfam" id="PF00248">
    <property type="entry name" value="Aldo_ket_red"/>
    <property type="match status" value="1"/>
</dbReference>
<dbReference type="Gene3D" id="3.20.20.100">
    <property type="entry name" value="NADP-dependent oxidoreductase domain"/>
    <property type="match status" value="1"/>
</dbReference>
<keyword evidence="6" id="KW-1185">Reference proteome</keyword>
<reference evidence="5 6" key="1">
    <citation type="submission" date="2023-02" db="EMBL/GenBank/DDBJ databases">
        <title>The predominant lactic acid bacteria and yeasts involved in the spontaneous fermentation of millet during the production of the traditional porridge Hausa koko in Ghana.</title>
        <authorList>
            <person name="Atter A."/>
            <person name="Diaz M."/>
        </authorList>
    </citation>
    <scope>NUCLEOTIDE SEQUENCE [LARGE SCALE GENOMIC DNA]</scope>
    <source>
        <strain evidence="5 6">FI11640</strain>
    </source>
</reference>
<dbReference type="InterPro" id="IPR020471">
    <property type="entry name" value="AKR"/>
</dbReference>
<dbReference type="PANTHER" id="PTHR43827:SF3">
    <property type="entry name" value="NADP-DEPENDENT OXIDOREDUCTASE DOMAIN-CONTAINING PROTEIN"/>
    <property type="match status" value="1"/>
</dbReference>
<dbReference type="PRINTS" id="PR00069">
    <property type="entry name" value="ALDKETRDTASE"/>
</dbReference>
<keyword evidence="2" id="KW-0521">NADP</keyword>
<evidence type="ECO:0000256" key="3">
    <source>
        <dbReference type="ARBA" id="ARBA00023002"/>
    </source>
</evidence>
<dbReference type="PROSITE" id="PS00798">
    <property type="entry name" value="ALDOKETO_REDUCTASE_1"/>
    <property type="match status" value="1"/>
</dbReference>
<proteinExistence type="inferred from homology"/>
<dbReference type="PANTHER" id="PTHR43827">
    <property type="entry name" value="2,5-DIKETO-D-GLUCONIC ACID REDUCTASE"/>
    <property type="match status" value="1"/>
</dbReference>
<dbReference type="RefSeq" id="WP_331244427.1">
    <property type="nucleotide sequence ID" value="NZ_JAQSGJ010000057.1"/>
</dbReference>
<name>A0ABU7T2T7_9LACO</name>
<evidence type="ECO:0000256" key="1">
    <source>
        <dbReference type="ARBA" id="ARBA00007905"/>
    </source>
</evidence>
<feature type="domain" description="NADP-dependent oxidoreductase" evidence="4">
    <location>
        <begin position="15"/>
        <end position="260"/>
    </location>
</feature>
<protein>
    <submittedName>
        <fullName evidence="5">Aldo/keto reductase</fullName>
    </submittedName>
</protein>
<comment type="similarity">
    <text evidence="1">Belongs to the aldo/keto reductase family.</text>
</comment>
<comment type="caution">
    <text evidence="5">The sequence shown here is derived from an EMBL/GenBank/DDBJ whole genome shotgun (WGS) entry which is preliminary data.</text>
</comment>
<accession>A0ABU7T2T7</accession>
<dbReference type="Proteomes" id="UP001330016">
    <property type="component" value="Unassembled WGS sequence"/>
</dbReference>
<dbReference type="InterPro" id="IPR036812">
    <property type="entry name" value="NAD(P)_OxRdtase_dom_sf"/>
</dbReference>